<keyword evidence="4" id="KW-1133">Transmembrane helix</keyword>
<keyword evidence="4" id="KW-0812">Transmembrane</keyword>
<evidence type="ECO:0000256" key="1">
    <source>
        <dbReference type="ARBA" id="ARBA00007626"/>
    </source>
</evidence>
<dbReference type="Pfam" id="PF13041">
    <property type="entry name" value="PPR_2"/>
    <property type="match status" value="2"/>
</dbReference>
<evidence type="ECO:0000256" key="3">
    <source>
        <dbReference type="PROSITE-ProRule" id="PRU00708"/>
    </source>
</evidence>
<evidence type="ECO:0000313" key="5">
    <source>
        <dbReference type="EMBL" id="GMH13346.1"/>
    </source>
</evidence>
<dbReference type="Pfam" id="PF01535">
    <property type="entry name" value="PPR"/>
    <property type="match status" value="1"/>
</dbReference>
<name>A0AAD3SN66_NEPGR</name>
<keyword evidence="2" id="KW-0677">Repeat</keyword>
<proteinExistence type="inferred from homology"/>
<feature type="repeat" description="PPR" evidence="3">
    <location>
        <begin position="261"/>
        <end position="295"/>
    </location>
</feature>
<evidence type="ECO:0008006" key="7">
    <source>
        <dbReference type="Google" id="ProtNLM"/>
    </source>
</evidence>
<comment type="caution">
    <text evidence="5">The sequence shown here is derived from an EMBL/GenBank/DDBJ whole genome shotgun (WGS) entry which is preliminary data.</text>
</comment>
<dbReference type="NCBIfam" id="TIGR00756">
    <property type="entry name" value="PPR"/>
    <property type="match status" value="1"/>
</dbReference>
<evidence type="ECO:0000313" key="6">
    <source>
        <dbReference type="Proteomes" id="UP001279734"/>
    </source>
</evidence>
<organism evidence="5 6">
    <name type="scientific">Nepenthes gracilis</name>
    <name type="common">Slender pitcher plant</name>
    <dbReference type="NCBI Taxonomy" id="150966"/>
    <lineage>
        <taxon>Eukaryota</taxon>
        <taxon>Viridiplantae</taxon>
        <taxon>Streptophyta</taxon>
        <taxon>Embryophyta</taxon>
        <taxon>Tracheophyta</taxon>
        <taxon>Spermatophyta</taxon>
        <taxon>Magnoliopsida</taxon>
        <taxon>eudicotyledons</taxon>
        <taxon>Gunneridae</taxon>
        <taxon>Pentapetalae</taxon>
        <taxon>Caryophyllales</taxon>
        <taxon>Nepenthaceae</taxon>
        <taxon>Nepenthes</taxon>
    </lineage>
</organism>
<feature type="repeat" description="PPR" evidence="3">
    <location>
        <begin position="148"/>
        <end position="182"/>
    </location>
</feature>
<dbReference type="InterPro" id="IPR002885">
    <property type="entry name" value="PPR_rpt"/>
</dbReference>
<dbReference type="Proteomes" id="UP001279734">
    <property type="component" value="Unassembled WGS sequence"/>
</dbReference>
<dbReference type="Gene3D" id="1.25.40.10">
    <property type="entry name" value="Tetratricopeptide repeat domain"/>
    <property type="match status" value="3"/>
</dbReference>
<evidence type="ECO:0000256" key="2">
    <source>
        <dbReference type="ARBA" id="ARBA00022737"/>
    </source>
</evidence>
<keyword evidence="6" id="KW-1185">Reference proteome</keyword>
<accession>A0AAD3SN66</accession>
<dbReference type="AlphaFoldDB" id="A0AAD3SN66"/>
<dbReference type="EMBL" id="BSYO01000012">
    <property type="protein sequence ID" value="GMH13346.1"/>
    <property type="molecule type" value="Genomic_DNA"/>
</dbReference>
<evidence type="ECO:0000256" key="4">
    <source>
        <dbReference type="SAM" id="Phobius"/>
    </source>
</evidence>
<dbReference type="PANTHER" id="PTHR47941">
    <property type="entry name" value="PENTATRICOPEPTIDE REPEAT-CONTAINING PROTEIN 3, MITOCHONDRIAL"/>
    <property type="match status" value="1"/>
</dbReference>
<feature type="transmembrane region" description="Helical" evidence="4">
    <location>
        <begin position="179"/>
        <end position="198"/>
    </location>
</feature>
<comment type="similarity">
    <text evidence="1">Belongs to the PPR family. P subfamily.</text>
</comment>
<sequence>MVQLSYSNHNGAPSKQQFCHNGIAPLSIYVYLNMLKMGIAVAPCVFRTMLNFLVDSCSLDAILDLFEEMSPRGKLKQGFSVYEFVMNGFVNKGHVEIGFRPHCKMVEMGLVPQTMDCNRILKTLSRENSFQFATLYFNLVVEVGPNPNLMTFSTLINAYCKEKRLDKAFHLYSSMIQKAVTPNLFAVVIFSSIIGAFVRIGNFRRAVEVCYATLTVDISPNIVTYNNFIDGLCKKGQILEGELTETTTLFFAMLRYGVPVDNVAYCTLMDGLCKKNKLVTGLWSFELMTSNEVTPDIVVYNVLIRSLFTAKSALFEEPALHPSAALVEETPDDERSTQGEAVAAVEVPRSAVPARVKTCMGPSDSLVACRL</sequence>
<dbReference type="InterPro" id="IPR011990">
    <property type="entry name" value="TPR-like_helical_dom_sf"/>
</dbReference>
<keyword evidence="4" id="KW-0472">Membrane</keyword>
<gene>
    <name evidence="5" type="ORF">Nepgr_015187</name>
</gene>
<dbReference type="PROSITE" id="PS51375">
    <property type="entry name" value="PPR"/>
    <property type="match status" value="2"/>
</dbReference>
<protein>
    <recommendedName>
        <fullName evidence="7">Pentatricopeptide repeat-containing protein</fullName>
    </recommendedName>
</protein>
<reference evidence="5" key="1">
    <citation type="submission" date="2023-05" db="EMBL/GenBank/DDBJ databases">
        <title>Nepenthes gracilis genome sequencing.</title>
        <authorList>
            <person name="Fukushima K."/>
        </authorList>
    </citation>
    <scope>NUCLEOTIDE SEQUENCE</scope>
    <source>
        <strain evidence="5">SING2019-196</strain>
    </source>
</reference>